<reference evidence="3 4" key="1">
    <citation type="submission" date="2018-11" db="EMBL/GenBank/DDBJ databases">
        <title>Sequencing the genomes of 1000 actinobacteria strains.</title>
        <authorList>
            <person name="Klenk H.-P."/>
        </authorList>
    </citation>
    <scope>NUCLEOTIDE SEQUENCE [LARGE SCALE GENOMIC DNA]</scope>
    <source>
        <strain evidence="3 4">DSM 14418</strain>
    </source>
</reference>
<keyword evidence="2" id="KW-0472">Membrane</keyword>
<keyword evidence="2" id="KW-0812">Transmembrane</keyword>
<evidence type="ECO:0000313" key="3">
    <source>
        <dbReference type="EMBL" id="RPF25725.1"/>
    </source>
</evidence>
<organism evidence="3 4">
    <name type="scientific">Georgenia muralis</name>
    <dbReference type="NCBI Taxonomy" id="154117"/>
    <lineage>
        <taxon>Bacteria</taxon>
        <taxon>Bacillati</taxon>
        <taxon>Actinomycetota</taxon>
        <taxon>Actinomycetes</taxon>
        <taxon>Micrococcales</taxon>
        <taxon>Bogoriellaceae</taxon>
        <taxon>Georgenia</taxon>
    </lineage>
</organism>
<keyword evidence="4" id="KW-1185">Reference proteome</keyword>
<accession>A0A3N4ZXF9</accession>
<dbReference type="Proteomes" id="UP000280726">
    <property type="component" value="Unassembled WGS sequence"/>
</dbReference>
<comment type="caution">
    <text evidence="3">The sequence shown here is derived from an EMBL/GenBank/DDBJ whole genome shotgun (WGS) entry which is preliminary data.</text>
</comment>
<gene>
    <name evidence="3" type="ORF">EDD32_0135</name>
</gene>
<evidence type="ECO:0000256" key="2">
    <source>
        <dbReference type="SAM" id="Phobius"/>
    </source>
</evidence>
<feature type="transmembrane region" description="Helical" evidence="2">
    <location>
        <begin position="29"/>
        <end position="52"/>
    </location>
</feature>
<protein>
    <submittedName>
        <fullName evidence="3">Uncharacterized protein</fullName>
    </submittedName>
</protein>
<sequence length="153" mass="15331">MRTLVDVTRPATPSAAVPGKAGPTPPAPLLGALLVVALEALALVVAAVVLVAETVRGLALDVGSAVALAVFFVGFATLLGGAGRALWRGSRWGRGPVITWQLLQVATALALAGSLPAWLPVVLVAGAVVVVVGVLWPSSRVHASRTNAPDAVA</sequence>
<keyword evidence="2" id="KW-1133">Transmembrane helix</keyword>
<feature type="transmembrane region" description="Helical" evidence="2">
    <location>
        <begin position="58"/>
        <end position="80"/>
    </location>
</feature>
<dbReference type="AlphaFoldDB" id="A0A3N4ZXF9"/>
<evidence type="ECO:0000313" key="4">
    <source>
        <dbReference type="Proteomes" id="UP000280726"/>
    </source>
</evidence>
<feature type="region of interest" description="Disordered" evidence="1">
    <location>
        <begin position="1"/>
        <end position="20"/>
    </location>
</feature>
<proteinExistence type="predicted"/>
<evidence type="ECO:0000256" key="1">
    <source>
        <dbReference type="SAM" id="MobiDB-lite"/>
    </source>
</evidence>
<feature type="transmembrane region" description="Helical" evidence="2">
    <location>
        <begin position="117"/>
        <end position="136"/>
    </location>
</feature>
<name>A0A3N4ZXF9_9MICO</name>
<dbReference type="EMBL" id="RKRA01000001">
    <property type="protein sequence ID" value="RPF25725.1"/>
    <property type="molecule type" value="Genomic_DNA"/>
</dbReference>